<keyword evidence="2" id="KW-0479">Metal-binding</keyword>
<keyword evidence="3" id="KW-0408">Iron</keyword>
<feature type="compositionally biased region" description="Polar residues" evidence="4">
    <location>
        <begin position="135"/>
        <end position="144"/>
    </location>
</feature>
<comment type="caution">
    <text evidence="6">The sequence shown here is derived from an EMBL/GenBank/DDBJ whole genome shotgun (WGS) entry which is preliminary data.</text>
</comment>
<dbReference type="Proteomes" id="UP000324800">
    <property type="component" value="Unassembled WGS sequence"/>
</dbReference>
<dbReference type="Gene3D" id="1.20.120.50">
    <property type="entry name" value="Hemerythrin-like"/>
    <property type="match status" value="1"/>
</dbReference>
<dbReference type="InterPro" id="IPR035938">
    <property type="entry name" value="Hemerythrin-like_sf"/>
</dbReference>
<evidence type="ECO:0000256" key="3">
    <source>
        <dbReference type="ARBA" id="ARBA00023004"/>
    </source>
</evidence>
<feature type="region of interest" description="Disordered" evidence="4">
    <location>
        <begin position="131"/>
        <end position="164"/>
    </location>
</feature>
<feature type="compositionally biased region" description="Basic and acidic residues" evidence="4">
    <location>
        <begin position="271"/>
        <end position="307"/>
    </location>
</feature>
<comment type="similarity">
    <text evidence="1">Belongs to the hemerythrin family.</text>
</comment>
<keyword evidence="5" id="KW-1133">Transmembrane helix</keyword>
<feature type="region of interest" description="Disordered" evidence="4">
    <location>
        <begin position="218"/>
        <end position="307"/>
    </location>
</feature>
<feature type="transmembrane region" description="Helical" evidence="5">
    <location>
        <begin position="548"/>
        <end position="568"/>
    </location>
</feature>
<keyword evidence="5" id="KW-0472">Membrane</keyword>
<protein>
    <recommendedName>
        <fullName evidence="8">Transmembrane protein</fullName>
    </recommendedName>
</protein>
<evidence type="ECO:0000256" key="1">
    <source>
        <dbReference type="ARBA" id="ARBA00010587"/>
    </source>
</evidence>
<dbReference type="GO" id="GO:0046872">
    <property type="term" value="F:metal ion binding"/>
    <property type="evidence" value="ECO:0007669"/>
    <property type="project" value="UniProtKB-KW"/>
</dbReference>
<feature type="compositionally biased region" description="Acidic residues" evidence="4">
    <location>
        <begin position="234"/>
        <end position="257"/>
    </location>
</feature>
<evidence type="ECO:0000256" key="5">
    <source>
        <dbReference type="SAM" id="Phobius"/>
    </source>
</evidence>
<feature type="compositionally biased region" description="Acidic residues" evidence="4">
    <location>
        <begin position="152"/>
        <end position="164"/>
    </location>
</feature>
<evidence type="ECO:0000256" key="4">
    <source>
        <dbReference type="SAM" id="MobiDB-lite"/>
    </source>
</evidence>
<name>A0A5J4X8W4_9EUKA</name>
<evidence type="ECO:0008006" key="8">
    <source>
        <dbReference type="Google" id="ProtNLM"/>
    </source>
</evidence>
<feature type="transmembrane region" description="Helical" evidence="5">
    <location>
        <begin position="323"/>
        <end position="356"/>
    </location>
</feature>
<reference evidence="6 7" key="1">
    <citation type="submission" date="2019-03" db="EMBL/GenBank/DDBJ databases">
        <title>Single cell metagenomics reveals metabolic interactions within the superorganism composed of flagellate Streblomastix strix and complex community of Bacteroidetes bacteria on its surface.</title>
        <authorList>
            <person name="Treitli S.C."/>
            <person name="Kolisko M."/>
            <person name="Husnik F."/>
            <person name="Keeling P."/>
            <person name="Hampl V."/>
        </authorList>
    </citation>
    <scope>NUCLEOTIDE SEQUENCE [LARGE SCALE GENOMIC DNA]</scope>
    <source>
        <strain evidence="6">ST1C</strain>
    </source>
</reference>
<evidence type="ECO:0000256" key="2">
    <source>
        <dbReference type="ARBA" id="ARBA00022723"/>
    </source>
</evidence>
<sequence>MDLINNIANIAYDIGQKYWDHMQVREQNWLYYLRTNIPILSVEAAKRVAIQYSLDSNQSEMQSITISAVLGILSLVIPCSVNLGQFMYTINKLKKERQNIFLKLVVKTPKNDYLLLKKRLDDVDKDMNETDIDNTSDMNQTQIQKGLPVQDNDNEINNEDLDLQDVEDELNKEKEIEKENNNNNNQNGEQEMFDIGVKGNMNMNNMTQQQIMHMMQMQMKIQQQKVDKDQEDKNQEDEEVDDDDEEEEESDEDDDDDEKKKKQEKKKKKKKDQDINGKEKGNEQQGKDKSNSTQNERDNEQADKEKELTERVLKISSYIPTNFYVRMIVGFSMVIVMPVVFTVLAIISTFMISLMIRPPPKDILGIFPNFQCLISTSCLWNDMSQFTQFRSTRVMMLERSSQFATQLNQIVLYGKNKNDQEQITGDSLIDELDSPRTIQKGSKTQIIQYEPTEVFEFRDGDKDIQHRVYSINGKFNGLEALYSLYMQSIKLIIEEYREIEGKQNGTQLSLNNTAVQDTATLLIYDLSGGGRAYREAIVENQTNVMNSWSIILIAFFIISIVTTLMILYHVAEGSAKMRDLDPAADASDRTGMGAAAWKEEYSCDCLRFDIKHQKVLVTLASLCRAIDGTMNIDEQYQFIKSFMQLQPHPDGLAILDMLDAIEKERENVRQSLGSSGDQKIMLDATAAFDEQKLQMLHKNIIKMLAIVIHQVQHAAFVRKLQTIALQIAKSNHKVNKPIPSSFAQKLIQLYSSWLIDHVSKTDRELSALLIGKAPESELELENDAPIDILYVPDSIPYQFPLYNIVGRYDLLSPYLLISPLY</sequence>
<keyword evidence="5" id="KW-0812">Transmembrane</keyword>
<evidence type="ECO:0000313" key="6">
    <source>
        <dbReference type="EMBL" id="KAA6403015.1"/>
    </source>
</evidence>
<evidence type="ECO:0000313" key="7">
    <source>
        <dbReference type="Proteomes" id="UP000324800"/>
    </source>
</evidence>
<gene>
    <name evidence="6" type="ORF">EZS28_001458</name>
</gene>
<organism evidence="6 7">
    <name type="scientific">Streblomastix strix</name>
    <dbReference type="NCBI Taxonomy" id="222440"/>
    <lineage>
        <taxon>Eukaryota</taxon>
        <taxon>Metamonada</taxon>
        <taxon>Preaxostyla</taxon>
        <taxon>Oxymonadida</taxon>
        <taxon>Streblomastigidae</taxon>
        <taxon>Streblomastix</taxon>
    </lineage>
</organism>
<dbReference type="EMBL" id="SNRW01000151">
    <property type="protein sequence ID" value="KAA6403015.1"/>
    <property type="molecule type" value="Genomic_DNA"/>
</dbReference>
<accession>A0A5J4X8W4</accession>
<dbReference type="AlphaFoldDB" id="A0A5J4X8W4"/>
<proteinExistence type="inferred from homology"/>